<dbReference type="NCBIfam" id="TIGR02293">
    <property type="entry name" value="TAS_TIGR02293"/>
    <property type="match status" value="1"/>
</dbReference>
<organism evidence="3">
    <name type="scientific">hydrothermal vent metagenome</name>
    <dbReference type="NCBI Taxonomy" id="652676"/>
    <lineage>
        <taxon>unclassified sequences</taxon>
        <taxon>metagenomes</taxon>
        <taxon>ecological metagenomes</taxon>
    </lineage>
</organism>
<dbReference type="Pfam" id="PF09722">
    <property type="entry name" value="Xre_MbcA_ParS_C"/>
    <property type="match status" value="1"/>
</dbReference>
<feature type="domain" description="Antitoxin Xre/MbcA/ParS-like toxin-binding" evidence="1">
    <location>
        <begin position="95"/>
        <end position="144"/>
    </location>
</feature>
<dbReference type="AlphaFoldDB" id="A0A3B1AKI3"/>
<name>A0A3B1AKI3_9ZZZZ</name>
<evidence type="ECO:0000313" key="3">
    <source>
        <dbReference type="EMBL" id="VAW93176.1"/>
    </source>
</evidence>
<accession>A0A3B1AKI3</accession>
<sequence>HMLLEREIKKALGGSRLIQKKINSPLDFAEVIQEGLPSRSVFFLQKQLGLGDDEYSSTLGVSIKWLGRYRKTPRNHLGINVSDRLYRIARLYKLAEEVLEEKQAAIKWLHRPQSALNEKVPLELMRTEAGSKEVEELLYRIEYGIYS</sequence>
<dbReference type="InterPro" id="IPR046847">
    <property type="entry name" value="Xre-like_HTH"/>
</dbReference>
<dbReference type="InterPro" id="IPR011979">
    <property type="entry name" value="Antitox_Xre"/>
</dbReference>
<dbReference type="GO" id="GO:0003677">
    <property type="term" value="F:DNA binding"/>
    <property type="evidence" value="ECO:0007669"/>
    <property type="project" value="InterPro"/>
</dbReference>
<reference evidence="3" key="1">
    <citation type="submission" date="2018-06" db="EMBL/GenBank/DDBJ databases">
        <authorList>
            <person name="Zhirakovskaya E."/>
        </authorList>
    </citation>
    <scope>NUCLEOTIDE SEQUENCE</scope>
</reference>
<dbReference type="EMBL" id="UOFU01000018">
    <property type="protein sequence ID" value="VAW93176.1"/>
    <property type="molecule type" value="Genomic_DNA"/>
</dbReference>
<evidence type="ECO:0000259" key="1">
    <source>
        <dbReference type="Pfam" id="PF09722"/>
    </source>
</evidence>
<gene>
    <name evidence="3" type="ORF">MNBD_GAMMA20-595</name>
</gene>
<dbReference type="Pfam" id="PF20432">
    <property type="entry name" value="Xre-like-HTH"/>
    <property type="match status" value="1"/>
</dbReference>
<protein>
    <submittedName>
        <fullName evidence="3">Uncharacterized protein</fullName>
    </submittedName>
</protein>
<proteinExistence type="predicted"/>
<feature type="non-terminal residue" evidence="3">
    <location>
        <position position="1"/>
    </location>
</feature>
<dbReference type="InterPro" id="IPR024467">
    <property type="entry name" value="Xre/MbcA/ParS-like_toxin-bd"/>
</dbReference>
<feature type="domain" description="Antitoxin Xre-like helix-turn-helix" evidence="2">
    <location>
        <begin position="28"/>
        <end position="90"/>
    </location>
</feature>
<evidence type="ECO:0000259" key="2">
    <source>
        <dbReference type="Pfam" id="PF20432"/>
    </source>
</evidence>